<name>F6BCN1_METIK</name>
<dbReference type="GeneID" id="10643532"/>
<protein>
    <submittedName>
        <fullName evidence="1">Uncharacterized protein</fullName>
    </submittedName>
</protein>
<gene>
    <name evidence="1" type="ordered locus">Metig_0692</name>
</gene>
<dbReference type="Proteomes" id="UP000009227">
    <property type="component" value="Chromosome"/>
</dbReference>
<organism evidence="2">
    <name type="scientific">Methanotorris igneus (strain DSM 5666 / JCM 11834 / Kol 5)</name>
    <dbReference type="NCBI Taxonomy" id="880724"/>
    <lineage>
        <taxon>Archaea</taxon>
        <taxon>Methanobacteriati</taxon>
        <taxon>Methanobacteriota</taxon>
        <taxon>Methanomada group</taxon>
        <taxon>Methanococci</taxon>
        <taxon>Methanococcales</taxon>
        <taxon>Methanocaldococcaceae</taxon>
        <taxon>Methanotorris</taxon>
    </lineage>
</organism>
<sequence length="341" mass="40206">MTACIVCRGCPNTIQNFANTYWRHIYPQYWNRVIEKYNLKPIISYEFTELPPHRFVGMMGNFISENITTGPCLLTPKEIKSLNKNTTTEELERMLMRHPTFEDYVSVAIENKYKTHIIIETYEYAKLIEYKTNIPFDDALKLTKKSAKNFKKYYDKKLYGRKVKYYLTHENKFDSRLRELCNEYYKFYLSNNNISKKAREIIEKNPEESTWLRIKVSFLPEAIDKESSTIIEPVSSAEGMVNAVKLSNASAIITRSPPTLTMKPVMNEGDENEIFYLNNNIEDEFKKLRYNTKSPFGCSVYNMMAFLQFDNHLLDLNCKSKRCEDCLELLKSHLEKIYIKL</sequence>
<dbReference type="HOGENOM" id="CLU_830572_0_0_2"/>
<dbReference type="RefSeq" id="WP_013798845.1">
    <property type="nucleotide sequence ID" value="NC_015562.1"/>
</dbReference>
<dbReference type="EMBL" id="CP002737">
    <property type="protein sequence ID" value="AEF96242.1"/>
    <property type="molecule type" value="Genomic_DNA"/>
</dbReference>
<dbReference type="KEGG" id="mig:Metig_0692"/>
<accession>F6BCN1</accession>
<dbReference type="AlphaFoldDB" id="F6BCN1"/>
<evidence type="ECO:0000313" key="2">
    <source>
        <dbReference type="Proteomes" id="UP000009227"/>
    </source>
</evidence>
<proteinExistence type="predicted"/>
<reference evidence="1 2" key="1">
    <citation type="submission" date="2011-05" db="EMBL/GenBank/DDBJ databases">
        <title>Complete sequence of Methanotorris igneus Kol 5.</title>
        <authorList>
            <consortium name="US DOE Joint Genome Institute"/>
            <person name="Lucas S."/>
            <person name="Han J."/>
            <person name="Lapidus A."/>
            <person name="Cheng J.-F."/>
            <person name="Goodwin L."/>
            <person name="Pitluck S."/>
            <person name="Peters L."/>
            <person name="Mikhailova N."/>
            <person name="Chertkov O."/>
            <person name="Han C."/>
            <person name="Tapia R."/>
            <person name="Land M."/>
            <person name="Hauser L."/>
            <person name="Kyrpides N."/>
            <person name="Ivanova N."/>
            <person name="Pagani I."/>
            <person name="Sieprawska-Lupa M."/>
            <person name="Whitman W."/>
            <person name="Woyke T."/>
        </authorList>
    </citation>
    <scope>NUCLEOTIDE SEQUENCE [LARGE SCALE GENOMIC DNA]</scope>
    <source>
        <strain evidence="2">DSM 5666 / JCM 11834 / Kol 5</strain>
    </source>
</reference>
<dbReference type="STRING" id="880724.Metig_0692"/>
<keyword evidence="2" id="KW-1185">Reference proteome</keyword>
<evidence type="ECO:0000313" key="1">
    <source>
        <dbReference type="EMBL" id="AEF96242.1"/>
    </source>
</evidence>